<accession>A0ABV9FGV4</accession>
<proteinExistence type="predicted"/>
<keyword evidence="2" id="KW-1185">Reference proteome</keyword>
<gene>
    <name evidence="1" type="ORF">ACFO3S_23435</name>
</gene>
<evidence type="ECO:0000313" key="1">
    <source>
        <dbReference type="EMBL" id="MFC4601215.1"/>
    </source>
</evidence>
<protein>
    <submittedName>
        <fullName evidence="1">Uncharacterized protein</fullName>
    </submittedName>
</protein>
<organism evidence="1 2">
    <name type="scientific">Cohnella hongkongensis</name>
    <dbReference type="NCBI Taxonomy" id="178337"/>
    <lineage>
        <taxon>Bacteria</taxon>
        <taxon>Bacillati</taxon>
        <taxon>Bacillota</taxon>
        <taxon>Bacilli</taxon>
        <taxon>Bacillales</taxon>
        <taxon>Paenibacillaceae</taxon>
        <taxon>Cohnella</taxon>
    </lineage>
</organism>
<comment type="caution">
    <text evidence="1">The sequence shown here is derived from an EMBL/GenBank/DDBJ whole genome shotgun (WGS) entry which is preliminary data.</text>
</comment>
<dbReference type="EMBL" id="JBHSEP010000024">
    <property type="protein sequence ID" value="MFC4601215.1"/>
    <property type="molecule type" value="Genomic_DNA"/>
</dbReference>
<reference evidence="2" key="1">
    <citation type="journal article" date="2019" name="Int. J. Syst. Evol. Microbiol.">
        <title>The Global Catalogue of Microorganisms (GCM) 10K type strain sequencing project: providing services to taxonomists for standard genome sequencing and annotation.</title>
        <authorList>
            <consortium name="The Broad Institute Genomics Platform"/>
            <consortium name="The Broad Institute Genome Sequencing Center for Infectious Disease"/>
            <person name="Wu L."/>
            <person name="Ma J."/>
        </authorList>
    </citation>
    <scope>NUCLEOTIDE SEQUENCE [LARGE SCALE GENOMIC DNA]</scope>
    <source>
        <strain evidence="2">CCUG 49571</strain>
    </source>
</reference>
<dbReference type="Proteomes" id="UP001596028">
    <property type="component" value="Unassembled WGS sequence"/>
</dbReference>
<evidence type="ECO:0000313" key="2">
    <source>
        <dbReference type="Proteomes" id="UP001596028"/>
    </source>
</evidence>
<dbReference type="RefSeq" id="WP_378100993.1">
    <property type="nucleotide sequence ID" value="NZ_JBHSEP010000024.1"/>
</dbReference>
<name>A0ABV9FGV4_9BACL</name>
<sequence>MKSPMNFIGLFKERRTKMSEQSSIIFAKSTDISDIESKLKKTKAILLPSTNWTGIALNVALRNNRNKASELSILLDTVVVSYVCDSDYFFEYAFFENGIERAYLLVNFDGATESVRANLSYVKEQVDHPENMEQLAEVLDTSHRIKAAELFLKSIYSGKGLDNLTYQSLKTYLLYNPDETWLTSLPRVKKNRHLEPILDTIGEQLKSYGFTYDPDYKEGYIDVYLFSKTIDDFKYGVSLTKLDRSRGYAVNYLFPSRCNPEYSDYHERGFGFVMNYKSEKELCPKLLELSEDIVHKGLKLLEEKEIRPFDVHGVYRRGLDPFFETYGYKNEFMSPSLLHGGEVVYGKNDKKVIFKQAVNQTNLEIEFADSHSNAPLHQKLSEYAEKYQIYNFYRTYNHLQHHYYYTNEKQLAEMLAKSAEAIKLILDDEKAGMD</sequence>